<sequence length="384" mass="43178">MPDNLKTAKTALAKLHHDMEAINKLAKPSYLSVIEQMERTLEPIRRQQLEISRALELSGAAARIQEIVSANQHWQDLIKQATATSRITESLSAAHQSWLDTIKPIQHDFSQLSQLQASAKLALCDTSLRLAATERFMAGIDFEAIRGRFQIEIPVIEGLESSIAHVAASYGGLSESLREVSDITRLPAFVLPGATREIYTTSFALETLRPWDERDEDEAESDIQLVAEAELETSGCIALLQQVDPGLARPYIGARDALHGNNADRARHILSSLRELWNHLLRCLAPDDLVATWIPGVSNQKDLLHDGKPTRRARVLYVCRDLNNDPLTDFLMHDTRALVKMIELFNRVHELETALTDEQLRAILLRTDSWLMYILQISSGNFHK</sequence>
<name>A0A5M8FPI0_9GAMM</name>
<comment type="caution">
    <text evidence="2">The sequence shown here is derived from an EMBL/GenBank/DDBJ whole genome shotgun (WGS) entry which is preliminary data.</text>
</comment>
<dbReference type="OrthoDB" id="712022at2"/>
<dbReference type="RefSeq" id="WP_150092079.1">
    <property type="nucleotide sequence ID" value="NZ_VWXX01000007.1"/>
</dbReference>
<dbReference type="Proteomes" id="UP000322981">
    <property type="component" value="Unassembled WGS sequence"/>
</dbReference>
<evidence type="ECO:0000313" key="2">
    <source>
        <dbReference type="EMBL" id="KAA6185880.1"/>
    </source>
</evidence>
<organism evidence="2 3">
    <name type="scientific">Thiohalocapsa marina</name>
    <dbReference type="NCBI Taxonomy" id="424902"/>
    <lineage>
        <taxon>Bacteria</taxon>
        <taxon>Pseudomonadati</taxon>
        <taxon>Pseudomonadota</taxon>
        <taxon>Gammaproteobacteria</taxon>
        <taxon>Chromatiales</taxon>
        <taxon>Chromatiaceae</taxon>
        <taxon>Thiohalocapsa</taxon>
    </lineage>
</organism>
<evidence type="ECO:0000313" key="3">
    <source>
        <dbReference type="Proteomes" id="UP000322981"/>
    </source>
</evidence>
<dbReference type="InterPro" id="IPR040556">
    <property type="entry name" value="pP_pnuc_1"/>
</dbReference>
<gene>
    <name evidence="2" type="ORF">F2Q65_07790</name>
</gene>
<evidence type="ECO:0000259" key="1">
    <source>
        <dbReference type="Pfam" id="PF18165"/>
    </source>
</evidence>
<dbReference type="EMBL" id="VWXX01000007">
    <property type="protein sequence ID" value="KAA6185880.1"/>
    <property type="molecule type" value="Genomic_DNA"/>
</dbReference>
<accession>A0A5M8FPI0</accession>
<proteinExistence type="predicted"/>
<dbReference type="AlphaFoldDB" id="A0A5M8FPI0"/>
<keyword evidence="3" id="KW-1185">Reference proteome</keyword>
<feature type="domain" description="Predicted pPIWI-associating nuclease" evidence="1">
    <location>
        <begin position="241"/>
        <end position="371"/>
    </location>
</feature>
<dbReference type="Pfam" id="PF18165">
    <property type="entry name" value="pP_pnuc_1"/>
    <property type="match status" value="1"/>
</dbReference>
<reference evidence="2 3" key="1">
    <citation type="submission" date="2019-09" db="EMBL/GenBank/DDBJ databases">
        <title>Whole-genome sequence of the purple sulfur bacterium Thiohalocapsa marina DSM 19078.</title>
        <authorList>
            <person name="Kyndt J.A."/>
            <person name="Meyer T.E."/>
        </authorList>
    </citation>
    <scope>NUCLEOTIDE SEQUENCE [LARGE SCALE GENOMIC DNA]</scope>
    <source>
        <strain evidence="2 3">DSM 19078</strain>
    </source>
</reference>
<protein>
    <recommendedName>
        <fullName evidence="1">Predicted pPIWI-associating nuclease domain-containing protein</fullName>
    </recommendedName>
</protein>